<organism evidence="1">
    <name type="scientific">marine sediment metagenome</name>
    <dbReference type="NCBI Taxonomy" id="412755"/>
    <lineage>
        <taxon>unclassified sequences</taxon>
        <taxon>metagenomes</taxon>
        <taxon>ecological metagenomes</taxon>
    </lineage>
</organism>
<proteinExistence type="predicted"/>
<evidence type="ECO:0000313" key="1">
    <source>
        <dbReference type="EMBL" id="GAH29278.1"/>
    </source>
</evidence>
<sequence>CIEATEHRIKALREISSGALPGKSLVIYEPELEMATDVFPCEDGHAQERSLLSEVLPTLIARDILIMDRNFCVRDFLHGINARGAYFVCRQHQG</sequence>
<comment type="caution">
    <text evidence="1">The sequence shown here is derived from an EMBL/GenBank/DDBJ whole genome shotgun (WGS) entry which is preliminary data.</text>
</comment>
<dbReference type="AlphaFoldDB" id="X1G8A6"/>
<feature type="non-terminal residue" evidence="1">
    <location>
        <position position="94"/>
    </location>
</feature>
<dbReference type="EMBL" id="BART01040444">
    <property type="protein sequence ID" value="GAH29278.1"/>
    <property type="molecule type" value="Genomic_DNA"/>
</dbReference>
<dbReference type="InterPro" id="IPR012337">
    <property type="entry name" value="RNaseH-like_sf"/>
</dbReference>
<evidence type="ECO:0008006" key="2">
    <source>
        <dbReference type="Google" id="ProtNLM"/>
    </source>
</evidence>
<protein>
    <recommendedName>
        <fullName evidence="2">Transposase IS4-like domain-containing protein</fullName>
    </recommendedName>
</protein>
<reference evidence="1" key="1">
    <citation type="journal article" date="2014" name="Front. Microbiol.">
        <title>High frequency of phylogenetically diverse reductive dehalogenase-homologous genes in deep subseafloor sedimentary metagenomes.</title>
        <authorList>
            <person name="Kawai M."/>
            <person name="Futagami T."/>
            <person name="Toyoda A."/>
            <person name="Takaki Y."/>
            <person name="Nishi S."/>
            <person name="Hori S."/>
            <person name="Arai W."/>
            <person name="Tsubouchi T."/>
            <person name="Morono Y."/>
            <person name="Uchiyama I."/>
            <person name="Ito T."/>
            <person name="Fujiyama A."/>
            <person name="Inagaki F."/>
            <person name="Takami H."/>
        </authorList>
    </citation>
    <scope>NUCLEOTIDE SEQUENCE</scope>
    <source>
        <strain evidence="1">Expedition CK06-06</strain>
    </source>
</reference>
<feature type="non-terminal residue" evidence="1">
    <location>
        <position position="1"/>
    </location>
</feature>
<gene>
    <name evidence="1" type="ORF">S01H4_65823</name>
</gene>
<dbReference type="SUPFAM" id="SSF53098">
    <property type="entry name" value="Ribonuclease H-like"/>
    <property type="match status" value="1"/>
</dbReference>
<accession>X1G8A6</accession>
<name>X1G8A6_9ZZZZ</name>